<dbReference type="GO" id="GO:0003676">
    <property type="term" value="F:nucleic acid binding"/>
    <property type="evidence" value="ECO:0007669"/>
    <property type="project" value="InterPro"/>
</dbReference>
<dbReference type="InterPro" id="IPR012337">
    <property type="entry name" value="RNaseH-like_sf"/>
</dbReference>
<feature type="region of interest" description="Disordered" evidence="1">
    <location>
        <begin position="80"/>
        <end position="226"/>
    </location>
</feature>
<dbReference type="AlphaFoldDB" id="A0A0G4HQN5"/>
<dbReference type="Gene3D" id="1.10.340.70">
    <property type="match status" value="1"/>
</dbReference>
<feature type="domain" description="Integrase catalytic" evidence="2">
    <location>
        <begin position="316"/>
        <end position="476"/>
    </location>
</feature>
<proteinExistence type="predicted"/>
<dbReference type="PANTHER" id="PTHR37984:SF5">
    <property type="entry name" value="PROTEIN NYNRIN-LIKE"/>
    <property type="match status" value="1"/>
</dbReference>
<evidence type="ECO:0000256" key="1">
    <source>
        <dbReference type="SAM" id="MobiDB-lite"/>
    </source>
</evidence>
<dbReference type="GO" id="GO:0015074">
    <property type="term" value="P:DNA integration"/>
    <property type="evidence" value="ECO:0007669"/>
    <property type="project" value="InterPro"/>
</dbReference>
<gene>
    <name evidence="3" type="ORF">Cvel_7941</name>
</gene>
<dbReference type="Pfam" id="PF17921">
    <property type="entry name" value="Integrase_H2C2"/>
    <property type="match status" value="1"/>
</dbReference>
<dbReference type="PROSITE" id="PS50994">
    <property type="entry name" value="INTEGRASE"/>
    <property type="match status" value="1"/>
</dbReference>
<dbReference type="PANTHER" id="PTHR37984">
    <property type="entry name" value="PROTEIN CBG26694"/>
    <property type="match status" value="1"/>
</dbReference>
<dbReference type="InterPro" id="IPR001584">
    <property type="entry name" value="Integrase_cat-core"/>
</dbReference>
<feature type="compositionally biased region" description="Basic and acidic residues" evidence="1">
    <location>
        <begin position="207"/>
        <end position="218"/>
    </location>
</feature>
<feature type="compositionally biased region" description="Basic residues" evidence="1">
    <location>
        <begin position="97"/>
        <end position="112"/>
    </location>
</feature>
<dbReference type="Gene3D" id="3.30.420.10">
    <property type="entry name" value="Ribonuclease H-like superfamily/Ribonuclease H"/>
    <property type="match status" value="1"/>
</dbReference>
<evidence type="ECO:0000313" key="3">
    <source>
        <dbReference type="EMBL" id="CEM46523.1"/>
    </source>
</evidence>
<feature type="compositionally biased region" description="Gly residues" evidence="1">
    <location>
        <begin position="140"/>
        <end position="163"/>
    </location>
</feature>
<dbReference type="SUPFAM" id="SSF53098">
    <property type="entry name" value="Ribonuclease H-like"/>
    <property type="match status" value="1"/>
</dbReference>
<organism evidence="3">
    <name type="scientific">Chromera velia CCMP2878</name>
    <dbReference type="NCBI Taxonomy" id="1169474"/>
    <lineage>
        <taxon>Eukaryota</taxon>
        <taxon>Sar</taxon>
        <taxon>Alveolata</taxon>
        <taxon>Colpodellida</taxon>
        <taxon>Chromeraceae</taxon>
        <taxon>Chromera</taxon>
    </lineage>
</organism>
<accession>A0A0G4HQN5</accession>
<dbReference type="InterPro" id="IPR041588">
    <property type="entry name" value="Integrase_H2C2"/>
</dbReference>
<sequence length="526" mass="58912">MEENDVKITSLYVLAARACGSILRGEELKRLMDGRIMTEAELCALFTATFGMAFPNEKGRGGQQRKKDYVMITYDELQKLQHGHPNGGSSFGYRGRGGNHQRGRGGRGRNFQRPKTPYRQQSRNYNNNDRGGYRGREGPNHGGGNPNGGGRGRGRGRGGGNGRVDGTSNYTAPADAAGMQTDKNNQTGVSRDPVAETTGDSDTQEGDASHDGCDHPRQIDGNAIDSGRVSMRAGVPRRLCRKERIRLGDVAMRELVEQAHHQTGHIGGAALRRMLSHHFANPKLPSLCRKVIEQCEECAQVKGASHRWRIWTGKLRIERPLERVAVNIHYINSKPYITMIDKYTRWLVVVPVKGKDTETVWVAVKDNWLRMFGLPLGLRSCFKTDHGLHFKGVFDLNCSKIGIMHEWTPVGHPQSNGILENRHEVLDTQITLLRLEREIEMDQVDDILPLAVALVNRLPSARAPYQSPYERMTGVSFLPACVEETMKRELWLRMKESNLKTAEAFHEGNLVLFRHPLWKLGSAEAP</sequence>
<name>A0A0G4HQN5_9ALVE</name>
<dbReference type="PhylomeDB" id="A0A0G4HQN5"/>
<dbReference type="EMBL" id="CDMZ01003477">
    <property type="protein sequence ID" value="CEM46523.1"/>
    <property type="molecule type" value="Genomic_DNA"/>
</dbReference>
<reference evidence="3" key="1">
    <citation type="submission" date="2014-11" db="EMBL/GenBank/DDBJ databases">
        <authorList>
            <person name="Otto D Thomas"/>
            <person name="Naeem Raeece"/>
        </authorList>
    </citation>
    <scope>NUCLEOTIDE SEQUENCE</scope>
</reference>
<dbReference type="InterPro" id="IPR050951">
    <property type="entry name" value="Retrovirus_Pol_polyprotein"/>
</dbReference>
<feature type="compositionally biased region" description="Gly residues" evidence="1">
    <location>
        <begin position="85"/>
        <end position="96"/>
    </location>
</feature>
<protein>
    <recommendedName>
        <fullName evidence="2">Integrase catalytic domain-containing protein</fullName>
    </recommendedName>
</protein>
<dbReference type="VEuPathDB" id="CryptoDB:Cvel_7941"/>
<dbReference type="InterPro" id="IPR036397">
    <property type="entry name" value="RNaseH_sf"/>
</dbReference>
<evidence type="ECO:0000259" key="2">
    <source>
        <dbReference type="PROSITE" id="PS50994"/>
    </source>
</evidence>